<sequence length="97" mass="11439">MDLLISFDAHKIPDSKEASIEAYKEFYESLKDLCLSIIHPYNDDKIPRSTCFLKGIKTENLESFERNLRQIANSCELDLRKLLLLRLDDKEYQFKLP</sequence>
<dbReference type="EMBL" id="ANIK01000056">
    <property type="protein sequence ID" value="EMJ94224.1"/>
    <property type="molecule type" value="Genomic_DNA"/>
</dbReference>
<name>M6CR72_9LEPT</name>
<evidence type="ECO:0000313" key="2">
    <source>
        <dbReference type="Proteomes" id="UP000011988"/>
    </source>
</evidence>
<evidence type="ECO:0000313" key="1">
    <source>
        <dbReference type="EMBL" id="EMJ94224.1"/>
    </source>
</evidence>
<accession>M6CR72</accession>
<organism evidence="1 2">
    <name type="scientific">Leptospira alstonii serovar Sichuan str. 79601</name>
    <dbReference type="NCBI Taxonomy" id="1218565"/>
    <lineage>
        <taxon>Bacteria</taxon>
        <taxon>Pseudomonadati</taxon>
        <taxon>Spirochaetota</taxon>
        <taxon>Spirochaetia</taxon>
        <taxon>Leptospirales</taxon>
        <taxon>Leptospiraceae</taxon>
        <taxon>Leptospira</taxon>
    </lineage>
</organism>
<dbReference type="AlphaFoldDB" id="M6CR72"/>
<proteinExistence type="predicted"/>
<protein>
    <submittedName>
        <fullName evidence="1">Uncharacterized protein</fullName>
    </submittedName>
</protein>
<gene>
    <name evidence="1" type="ORF">LEP1GSC194_0107</name>
</gene>
<comment type="caution">
    <text evidence="1">The sequence shown here is derived from an EMBL/GenBank/DDBJ whole genome shotgun (WGS) entry which is preliminary data.</text>
</comment>
<dbReference type="RefSeq" id="WP_020773902.1">
    <property type="nucleotide sequence ID" value="NZ_ANIK01000056.1"/>
</dbReference>
<reference evidence="1 2" key="1">
    <citation type="submission" date="2013-01" db="EMBL/GenBank/DDBJ databases">
        <authorList>
            <person name="Harkins D.M."/>
            <person name="Durkin A.S."/>
            <person name="Brinkac L.M."/>
            <person name="Haft D.H."/>
            <person name="Selengut J.D."/>
            <person name="Sanka R."/>
            <person name="DePew J."/>
            <person name="Purushe J."/>
            <person name="Galloway R.L."/>
            <person name="Vinetz J.M."/>
            <person name="Sutton G.G."/>
            <person name="Nierman W.C."/>
            <person name="Fouts D.E."/>
        </authorList>
    </citation>
    <scope>NUCLEOTIDE SEQUENCE [LARGE SCALE GENOMIC DNA]</scope>
    <source>
        <strain evidence="1 2">79601</strain>
    </source>
</reference>
<dbReference type="OrthoDB" id="9968438at2"/>
<dbReference type="Proteomes" id="UP000011988">
    <property type="component" value="Unassembled WGS sequence"/>
</dbReference>